<organism evidence="2 3">
    <name type="scientific">Mycobacterium phage Wamburgrxpress</name>
    <dbReference type="NCBI Taxonomy" id="2315617"/>
    <lineage>
        <taxon>Viruses</taxon>
        <taxon>Duplodnaviria</taxon>
        <taxon>Heunggongvirae</taxon>
        <taxon>Uroviricota</taxon>
        <taxon>Caudoviricetes</taxon>
        <taxon>Vilmaviridae</taxon>
        <taxon>Lclasvirinae</taxon>
        <taxon>Bronvirus</taxon>
        <taxon>Bronvirus joedirt</taxon>
        <taxon>Mycobacterium virus JoeDirt</taxon>
    </lineage>
</organism>
<evidence type="ECO:0000313" key="3">
    <source>
        <dbReference type="Proteomes" id="UP000267267"/>
    </source>
</evidence>
<gene>
    <name evidence="2" type="primary">45</name>
    <name evidence="2" type="ORF">SEA_WAMBURGRXPRESS_46</name>
</gene>
<protein>
    <submittedName>
        <fullName evidence="2">Esterase</fullName>
    </submittedName>
</protein>
<proteinExistence type="predicted"/>
<name>A0A386KAH3_9CAUD</name>
<dbReference type="Proteomes" id="UP000267267">
    <property type="component" value="Segment"/>
</dbReference>
<dbReference type="EMBL" id="MH744425">
    <property type="protein sequence ID" value="AYD82225.1"/>
    <property type="molecule type" value="Genomic_DNA"/>
</dbReference>
<sequence length="362" mass="40966">MDKDWLFSGGGAPKPYLTIDEFIHGVYRDDQWREDWLNSSARLVAGPPTPKSGSSTFTATHPKRVPSPTVGAGLSERRGVMPDTTHETHKLGLRQPKKLMMAGDWHGNLPWAFKAINYAKANGADTIVHVGDFGWWTPSPATDRYLLEVNRELQFTGIDLLWVDGNHEHHAFWNQFNKPGSQPLTLNSYDRITHLPRGHRWEWWGETWMALGGAYSIDRSFGTQGQTWWHGETINQEQFEYAIRPGKVDIIVAHDAPSGATIPGVGDPKRRVYLHIGGAKRQVPEDDIFEAHLHRCLIQQVVDTVKPVEFYHGHYHKAYRDLCRHEGGGHTLVTGLDKDETTMEKNTLFIDGPAREELPDEG</sequence>
<dbReference type="SUPFAM" id="SSF56300">
    <property type="entry name" value="Metallo-dependent phosphatases"/>
    <property type="match status" value="1"/>
</dbReference>
<evidence type="ECO:0000313" key="2">
    <source>
        <dbReference type="EMBL" id="AYD82225.1"/>
    </source>
</evidence>
<dbReference type="InterPro" id="IPR029052">
    <property type="entry name" value="Metallo-depent_PP-like"/>
</dbReference>
<evidence type="ECO:0000256" key="1">
    <source>
        <dbReference type="SAM" id="MobiDB-lite"/>
    </source>
</evidence>
<feature type="region of interest" description="Disordered" evidence="1">
    <location>
        <begin position="43"/>
        <end position="80"/>
    </location>
</feature>
<reference evidence="2 3" key="1">
    <citation type="submission" date="2018-08" db="EMBL/GenBank/DDBJ databases">
        <authorList>
            <person name="Hellinger R.D."/>
            <person name="Sparks H.E."/>
            <person name="Pedulla M.L."/>
            <person name="Garlena R.A."/>
            <person name="Russell D.A."/>
            <person name="Pope W.H."/>
            <person name="Jacobs-Sera D."/>
            <person name="Hatfull G.F."/>
        </authorList>
    </citation>
    <scope>NUCLEOTIDE SEQUENCE [LARGE SCALE GENOMIC DNA]</scope>
</reference>
<dbReference type="Gene3D" id="3.60.21.10">
    <property type="match status" value="1"/>
</dbReference>
<accession>A0A386KAH3</accession>
<dbReference type="CDD" id="cd00838">
    <property type="entry name" value="MPP_superfamily"/>
    <property type="match status" value="1"/>
</dbReference>